<comment type="caution">
    <text evidence="1">The sequence shown here is derived from an EMBL/GenBank/DDBJ whole genome shotgun (WGS) entry which is preliminary data.</text>
</comment>
<dbReference type="AlphaFoldDB" id="A0AA35XCN0"/>
<gene>
    <name evidence="1" type="ORF">GBAR_LOCUS25764</name>
</gene>
<evidence type="ECO:0000313" key="2">
    <source>
        <dbReference type="Proteomes" id="UP001174909"/>
    </source>
</evidence>
<accession>A0AA35XCN0</accession>
<dbReference type="Proteomes" id="UP001174909">
    <property type="component" value="Unassembled WGS sequence"/>
</dbReference>
<reference evidence="1" key="1">
    <citation type="submission" date="2023-03" db="EMBL/GenBank/DDBJ databases">
        <authorList>
            <person name="Steffen K."/>
            <person name="Cardenas P."/>
        </authorList>
    </citation>
    <scope>NUCLEOTIDE SEQUENCE</scope>
</reference>
<organism evidence="1 2">
    <name type="scientific">Geodia barretti</name>
    <name type="common">Barrett's horny sponge</name>
    <dbReference type="NCBI Taxonomy" id="519541"/>
    <lineage>
        <taxon>Eukaryota</taxon>
        <taxon>Metazoa</taxon>
        <taxon>Porifera</taxon>
        <taxon>Demospongiae</taxon>
        <taxon>Heteroscleromorpha</taxon>
        <taxon>Tetractinellida</taxon>
        <taxon>Astrophorina</taxon>
        <taxon>Geodiidae</taxon>
        <taxon>Geodia</taxon>
    </lineage>
</organism>
<keyword evidence="2" id="KW-1185">Reference proteome</keyword>
<protein>
    <submittedName>
        <fullName evidence="1">Uncharacterized protein</fullName>
    </submittedName>
</protein>
<sequence length="54" mass="6293">MSYKVHTRIRDWRGLEGAVYLVMISSFGVPDQYYLPSTHVRHNHLPHPAVDAHH</sequence>
<evidence type="ECO:0000313" key="1">
    <source>
        <dbReference type="EMBL" id="CAI8046570.1"/>
    </source>
</evidence>
<proteinExistence type="predicted"/>
<name>A0AA35XCN0_GEOBA</name>
<dbReference type="EMBL" id="CASHTH010003574">
    <property type="protein sequence ID" value="CAI8046570.1"/>
    <property type="molecule type" value="Genomic_DNA"/>
</dbReference>